<name>K1YJ26_9BACT</name>
<proteinExistence type="predicted"/>
<keyword evidence="1" id="KW-0472">Membrane</keyword>
<dbReference type="AlphaFoldDB" id="K1YJ26"/>
<gene>
    <name evidence="2" type="ORF">ACD_80C00067G0001</name>
</gene>
<evidence type="ECO:0000313" key="2">
    <source>
        <dbReference type="EMBL" id="EKD25404.1"/>
    </source>
</evidence>
<organism evidence="2">
    <name type="scientific">uncultured bacterium</name>
    <name type="common">gcode 4</name>
    <dbReference type="NCBI Taxonomy" id="1234023"/>
    <lineage>
        <taxon>Bacteria</taxon>
        <taxon>environmental samples</taxon>
    </lineage>
</organism>
<dbReference type="EMBL" id="AMFJ01036074">
    <property type="protein sequence ID" value="EKD25404.1"/>
    <property type="molecule type" value="Genomic_DNA"/>
</dbReference>
<reference evidence="2" key="1">
    <citation type="journal article" date="2012" name="Science">
        <title>Fermentation, hydrogen, and sulfur metabolism in multiple uncultivated bacterial phyla.</title>
        <authorList>
            <person name="Wrighton K.C."/>
            <person name="Thomas B.C."/>
            <person name="Sharon I."/>
            <person name="Miller C.S."/>
            <person name="Castelle C.J."/>
            <person name="VerBerkmoes N.C."/>
            <person name="Wilkins M.J."/>
            <person name="Hettich R.L."/>
            <person name="Lipton M.S."/>
            <person name="Williams K.H."/>
            <person name="Long P.E."/>
            <person name="Banfield J.F."/>
        </authorList>
    </citation>
    <scope>NUCLEOTIDE SEQUENCE [LARGE SCALE GENOMIC DNA]</scope>
</reference>
<evidence type="ECO:0000256" key="1">
    <source>
        <dbReference type="SAM" id="Phobius"/>
    </source>
</evidence>
<feature type="non-terminal residue" evidence="2">
    <location>
        <position position="142"/>
    </location>
</feature>
<keyword evidence="1" id="KW-1133">Transmembrane helix</keyword>
<protein>
    <submittedName>
        <fullName evidence="2">Uncharacterized protein</fullName>
    </submittedName>
</protein>
<keyword evidence="1" id="KW-0812">Transmembrane</keyword>
<comment type="caution">
    <text evidence="2">The sequence shown here is derived from an EMBL/GenBank/DDBJ whole genome shotgun (WGS) entry which is preliminary data.</text>
</comment>
<sequence>MKAPFSIMKRAYLRVGIWAILLVIAGFLFFGNVRLSEEFTGWVKITVAGTLDATTVKDEITKYLVGKWYQDTNVALESQDNATKISLKTSVAKDEQVNVLSKDIQDFLIEKKYITNTNDVLAQSITWPSVGAYMQKSAKNAL</sequence>
<accession>K1YJ26</accession>
<feature type="transmembrane region" description="Helical" evidence="1">
    <location>
        <begin position="12"/>
        <end position="30"/>
    </location>
</feature>